<evidence type="ECO:0000256" key="1">
    <source>
        <dbReference type="SAM" id="MobiDB-lite"/>
    </source>
</evidence>
<feature type="region of interest" description="Disordered" evidence="1">
    <location>
        <begin position="138"/>
        <end position="176"/>
    </location>
</feature>
<dbReference type="OMA" id="MYFQSFA"/>
<dbReference type="EMBL" id="KB705392">
    <property type="protein sequence ID" value="EMR72717.1"/>
    <property type="molecule type" value="Genomic_DNA"/>
</dbReference>
<dbReference type="AlphaFoldDB" id="M7T7W1"/>
<dbReference type="Proteomes" id="UP000012174">
    <property type="component" value="Unassembled WGS sequence"/>
</dbReference>
<accession>M7T7W1</accession>
<keyword evidence="2" id="KW-0732">Signal</keyword>
<dbReference type="OrthoDB" id="2151417at2759"/>
<sequence length="176" mass="18752">MRFSIAIITAFAASALAAPSADSKLRDLLKKRQSAFTQQSYDDISISGGVAGNAEQEALAVFSSLDMNNLAAATEADIDFLDSVNGICNDAEKEAFNPAIDAADGEEADALQRGKIKNKVLKLEATILRLMIEQAQGEDVADDMAAESKKLQNNISQDEDEAGNPSTFLSFDAQTD</sequence>
<dbReference type="HOGENOM" id="CLU_095023_2_0_1"/>
<proteinExistence type="predicted"/>
<feature type="compositionally biased region" description="Polar residues" evidence="1">
    <location>
        <begin position="164"/>
        <end position="176"/>
    </location>
</feature>
<evidence type="ECO:0000313" key="3">
    <source>
        <dbReference type="EMBL" id="EMR72717.1"/>
    </source>
</evidence>
<evidence type="ECO:0000256" key="2">
    <source>
        <dbReference type="SAM" id="SignalP"/>
    </source>
</evidence>
<protein>
    <submittedName>
        <fullName evidence="3">Putative small secreted protein</fullName>
    </submittedName>
</protein>
<reference evidence="4" key="1">
    <citation type="journal article" date="2013" name="Genome Announc.">
        <title>Draft genome sequence of the grapevine dieback fungus Eutypa lata UCR-EL1.</title>
        <authorList>
            <person name="Blanco-Ulate B."/>
            <person name="Rolshausen P.E."/>
            <person name="Cantu D."/>
        </authorList>
    </citation>
    <scope>NUCLEOTIDE SEQUENCE [LARGE SCALE GENOMIC DNA]</scope>
    <source>
        <strain evidence="4">UCR-EL1</strain>
    </source>
</reference>
<dbReference type="KEGG" id="ela:UCREL1_229"/>
<feature type="chain" id="PRO_5004085501" evidence="2">
    <location>
        <begin position="18"/>
        <end position="176"/>
    </location>
</feature>
<organism evidence="3 4">
    <name type="scientific">Eutypa lata (strain UCR-EL1)</name>
    <name type="common">Grapevine dieback disease fungus</name>
    <name type="synonym">Eutypa armeniacae</name>
    <dbReference type="NCBI Taxonomy" id="1287681"/>
    <lineage>
        <taxon>Eukaryota</taxon>
        <taxon>Fungi</taxon>
        <taxon>Dikarya</taxon>
        <taxon>Ascomycota</taxon>
        <taxon>Pezizomycotina</taxon>
        <taxon>Sordariomycetes</taxon>
        <taxon>Xylariomycetidae</taxon>
        <taxon>Xylariales</taxon>
        <taxon>Diatrypaceae</taxon>
        <taxon>Eutypa</taxon>
    </lineage>
</organism>
<dbReference type="PANTHER" id="PTHR38849">
    <property type="entry name" value="SMALL SECRETED PROTEIN"/>
    <property type="match status" value="1"/>
</dbReference>
<keyword evidence="4" id="KW-1185">Reference proteome</keyword>
<gene>
    <name evidence="3" type="ORF">UCREL1_229</name>
</gene>
<dbReference type="PANTHER" id="PTHR38849:SF1">
    <property type="entry name" value="SMALL SECRETED PROTEIN"/>
    <property type="match status" value="1"/>
</dbReference>
<name>M7T7W1_EUTLA</name>
<dbReference type="eggNOG" id="ENOG502SA5Y">
    <property type="taxonomic scope" value="Eukaryota"/>
</dbReference>
<feature type="signal peptide" evidence="2">
    <location>
        <begin position="1"/>
        <end position="17"/>
    </location>
</feature>
<evidence type="ECO:0000313" key="4">
    <source>
        <dbReference type="Proteomes" id="UP000012174"/>
    </source>
</evidence>